<protein>
    <submittedName>
        <fullName evidence="2">Uncharacterized protein</fullName>
    </submittedName>
</protein>
<keyword evidence="1" id="KW-1133">Transmembrane helix</keyword>
<keyword evidence="1" id="KW-0472">Membrane</keyword>
<gene>
    <name evidence="2" type="ORF">CLV58_101188</name>
</gene>
<proteinExistence type="predicted"/>
<dbReference type="RefSeq" id="WP_106135876.1">
    <property type="nucleotide sequence ID" value="NZ_PVTE01000001.1"/>
</dbReference>
<comment type="caution">
    <text evidence="2">The sequence shown here is derived from an EMBL/GenBank/DDBJ whole genome shotgun (WGS) entry which is preliminary data.</text>
</comment>
<keyword evidence="3" id="KW-1185">Reference proteome</keyword>
<dbReference type="EMBL" id="PVTE01000001">
    <property type="protein sequence ID" value="PRY47122.1"/>
    <property type="molecule type" value="Genomic_DNA"/>
</dbReference>
<evidence type="ECO:0000313" key="3">
    <source>
        <dbReference type="Proteomes" id="UP000238375"/>
    </source>
</evidence>
<dbReference type="AlphaFoldDB" id="A0A2T0TN28"/>
<evidence type="ECO:0000256" key="1">
    <source>
        <dbReference type="SAM" id="Phobius"/>
    </source>
</evidence>
<sequence length="79" mass="9556">MLRRKLLFWAVWLLAGPLVFIRYLFSNPRTALVKTGLVRLSVYQNLVVLKPEKTRRFLAKKEVENYLRENPYLTRKKYK</sequence>
<evidence type="ECO:0000313" key="2">
    <source>
        <dbReference type="EMBL" id="PRY47122.1"/>
    </source>
</evidence>
<organism evidence="2 3">
    <name type="scientific">Spirosoma oryzae</name>
    <dbReference type="NCBI Taxonomy" id="1469603"/>
    <lineage>
        <taxon>Bacteria</taxon>
        <taxon>Pseudomonadati</taxon>
        <taxon>Bacteroidota</taxon>
        <taxon>Cytophagia</taxon>
        <taxon>Cytophagales</taxon>
        <taxon>Cytophagaceae</taxon>
        <taxon>Spirosoma</taxon>
    </lineage>
</organism>
<keyword evidence="1" id="KW-0812">Transmembrane</keyword>
<name>A0A2T0TN28_9BACT</name>
<accession>A0A2T0TN28</accession>
<reference evidence="2 3" key="1">
    <citation type="submission" date="2018-03" db="EMBL/GenBank/DDBJ databases">
        <title>Genomic Encyclopedia of Archaeal and Bacterial Type Strains, Phase II (KMG-II): from individual species to whole genera.</title>
        <authorList>
            <person name="Goeker M."/>
        </authorList>
    </citation>
    <scope>NUCLEOTIDE SEQUENCE [LARGE SCALE GENOMIC DNA]</scope>
    <source>
        <strain evidence="2 3">DSM 28354</strain>
    </source>
</reference>
<feature type="transmembrane region" description="Helical" evidence="1">
    <location>
        <begin position="6"/>
        <end position="25"/>
    </location>
</feature>
<dbReference type="Proteomes" id="UP000238375">
    <property type="component" value="Unassembled WGS sequence"/>
</dbReference>